<evidence type="ECO:0000256" key="2">
    <source>
        <dbReference type="ARBA" id="ARBA00022884"/>
    </source>
</evidence>
<reference evidence="8 9" key="1">
    <citation type="submission" date="2016-04" db="EMBL/GenBank/DDBJ databases">
        <title>Genome analysis of Thermosulfurimonas dismutans, the first thermophilic sulfur-disproportionating bacterium of the phylum Thermodesulfobacteria.</title>
        <authorList>
            <person name="Mardanov A.V."/>
            <person name="Beletsky A.V."/>
            <person name="Kadnikov V.V."/>
            <person name="Slobodkin A.I."/>
            <person name="Ravin N.V."/>
        </authorList>
    </citation>
    <scope>NUCLEOTIDE SEQUENCE [LARGE SCALE GENOMIC DNA]</scope>
    <source>
        <strain evidence="8 9">S95</strain>
    </source>
</reference>
<dbReference type="GO" id="GO:0022625">
    <property type="term" value="C:cytosolic large ribosomal subunit"/>
    <property type="evidence" value="ECO:0007669"/>
    <property type="project" value="TreeGrafter"/>
</dbReference>
<evidence type="ECO:0000259" key="6">
    <source>
        <dbReference type="Pfam" id="PF01386"/>
    </source>
</evidence>
<dbReference type="InterPro" id="IPR037121">
    <property type="entry name" value="Ribosomal_bL25_C"/>
</dbReference>
<comment type="subunit">
    <text evidence="5">Part of the 50S ribosomal subunit; part of the 5S rRNA/L5/L18/L25 subcomplex. Contacts the 5S rRNA. Binds to the 5S rRNA independently of L5 and L18.</text>
</comment>
<evidence type="ECO:0000256" key="1">
    <source>
        <dbReference type="ARBA" id="ARBA00022730"/>
    </source>
</evidence>
<evidence type="ECO:0000256" key="3">
    <source>
        <dbReference type="ARBA" id="ARBA00022980"/>
    </source>
</evidence>
<proteinExistence type="inferred from homology"/>
<dbReference type="GO" id="GO:0003735">
    <property type="term" value="F:structural constituent of ribosome"/>
    <property type="evidence" value="ECO:0007669"/>
    <property type="project" value="InterPro"/>
</dbReference>
<keyword evidence="2 5" id="KW-0694">RNA-binding</keyword>
<dbReference type="HAMAP" id="MF_01334">
    <property type="entry name" value="Ribosomal_bL25_CTC"/>
    <property type="match status" value="1"/>
</dbReference>
<dbReference type="InterPro" id="IPR011035">
    <property type="entry name" value="Ribosomal_bL25/Gln-tRNA_synth"/>
</dbReference>
<dbReference type="AlphaFoldDB" id="A0A179D3C5"/>
<keyword evidence="1 5" id="KW-0699">rRNA-binding</keyword>
<evidence type="ECO:0000256" key="5">
    <source>
        <dbReference type="HAMAP-Rule" id="MF_01334"/>
    </source>
</evidence>
<keyword evidence="9" id="KW-1185">Reference proteome</keyword>
<comment type="similarity">
    <text evidence="5">Belongs to the bacterial ribosomal protein bL25 family. CTC subfamily.</text>
</comment>
<comment type="function">
    <text evidence="5">This is one of the proteins that binds to the 5S RNA in the ribosome where it forms part of the central protuberance.</text>
</comment>
<dbReference type="InterPro" id="IPR020057">
    <property type="entry name" value="Ribosomal_bL25_b-dom"/>
</dbReference>
<evidence type="ECO:0000259" key="7">
    <source>
        <dbReference type="Pfam" id="PF14693"/>
    </source>
</evidence>
<evidence type="ECO:0000313" key="9">
    <source>
        <dbReference type="Proteomes" id="UP000078390"/>
    </source>
</evidence>
<dbReference type="PANTHER" id="PTHR33284:SF1">
    <property type="entry name" value="RIBOSOMAL PROTEIN L25_GLN-TRNA SYNTHETASE, ANTI-CODON-BINDING DOMAIN-CONTAINING PROTEIN"/>
    <property type="match status" value="1"/>
</dbReference>
<dbReference type="RefSeq" id="WP_068670601.1">
    <property type="nucleotide sequence ID" value="NZ_LWLG01000009.1"/>
</dbReference>
<keyword evidence="3 5" id="KW-0689">Ribosomal protein</keyword>
<name>A0A179D3C5_9BACT</name>
<accession>A0A179D3C5</accession>
<dbReference type="CDD" id="cd00495">
    <property type="entry name" value="Ribosomal_L25_TL5_CTC"/>
    <property type="match status" value="1"/>
</dbReference>
<dbReference type="Proteomes" id="UP000078390">
    <property type="component" value="Unassembled WGS sequence"/>
</dbReference>
<dbReference type="NCBIfam" id="TIGR00731">
    <property type="entry name" value="bL25_bact_ctc"/>
    <property type="match status" value="1"/>
</dbReference>
<dbReference type="PATRIC" id="fig|999894.6.peg.1346"/>
<dbReference type="InterPro" id="IPR020056">
    <property type="entry name" value="Rbsml_bL25/Gln-tRNA_synth_N"/>
</dbReference>
<dbReference type="InterPro" id="IPR020930">
    <property type="entry name" value="Ribosomal_uL5_bac-type"/>
</dbReference>
<evidence type="ECO:0000313" key="8">
    <source>
        <dbReference type="EMBL" id="OAQ20580.1"/>
    </source>
</evidence>
<dbReference type="OrthoDB" id="9806411at2"/>
<dbReference type="NCBIfam" id="NF004139">
    <property type="entry name" value="PRK05618.4-2"/>
    <property type="match status" value="1"/>
</dbReference>
<organism evidence="8 9">
    <name type="scientific">Thermosulfurimonas dismutans</name>
    <dbReference type="NCBI Taxonomy" id="999894"/>
    <lineage>
        <taxon>Bacteria</taxon>
        <taxon>Pseudomonadati</taxon>
        <taxon>Thermodesulfobacteriota</taxon>
        <taxon>Thermodesulfobacteria</taxon>
        <taxon>Thermodesulfobacteriales</taxon>
        <taxon>Thermodesulfobacteriaceae</taxon>
        <taxon>Thermosulfurimonas</taxon>
    </lineage>
</organism>
<dbReference type="PANTHER" id="PTHR33284">
    <property type="entry name" value="RIBOSOMAL PROTEIN L25/GLN-TRNA SYNTHETASE, ANTI-CODON-BINDING DOMAIN-CONTAINING PROTEIN"/>
    <property type="match status" value="1"/>
</dbReference>
<dbReference type="Pfam" id="PF01386">
    <property type="entry name" value="Ribosomal_L25p"/>
    <property type="match status" value="1"/>
</dbReference>
<gene>
    <name evidence="5" type="primary">rplY</name>
    <name evidence="5" type="synonym">ctc</name>
    <name evidence="8" type="ORF">TDIS_1349</name>
</gene>
<dbReference type="GO" id="GO:0008097">
    <property type="term" value="F:5S rRNA binding"/>
    <property type="evidence" value="ECO:0007669"/>
    <property type="project" value="InterPro"/>
</dbReference>
<feature type="domain" description="Large ribosomal subunit protein bL25 L25" evidence="6">
    <location>
        <begin position="8"/>
        <end position="97"/>
    </location>
</feature>
<dbReference type="Gene3D" id="2.170.120.20">
    <property type="entry name" value="Ribosomal protein L25, beta domain"/>
    <property type="match status" value="1"/>
</dbReference>
<dbReference type="EMBL" id="LWLG01000009">
    <property type="protein sequence ID" value="OAQ20580.1"/>
    <property type="molecule type" value="Genomic_DNA"/>
</dbReference>
<dbReference type="InterPro" id="IPR029751">
    <property type="entry name" value="Ribosomal_L25_dom"/>
</dbReference>
<dbReference type="Pfam" id="PF14693">
    <property type="entry name" value="Ribosomal_TL5_C"/>
    <property type="match status" value="1"/>
</dbReference>
<evidence type="ECO:0000256" key="4">
    <source>
        <dbReference type="ARBA" id="ARBA00023274"/>
    </source>
</evidence>
<dbReference type="Gene3D" id="2.40.240.10">
    <property type="entry name" value="Ribosomal Protein L25, Chain P"/>
    <property type="match status" value="1"/>
</dbReference>
<dbReference type="SUPFAM" id="SSF50715">
    <property type="entry name" value="Ribosomal protein L25-like"/>
    <property type="match status" value="1"/>
</dbReference>
<protein>
    <recommendedName>
        <fullName evidence="5">Large ribosomal subunit protein bL25</fullName>
    </recommendedName>
    <alternativeName>
        <fullName evidence="5">General stress protein CTC</fullName>
    </alternativeName>
</protein>
<dbReference type="InterPro" id="IPR001021">
    <property type="entry name" value="Ribosomal_bL25_long"/>
</dbReference>
<feature type="domain" description="Large ribosomal subunit protein bL25 beta" evidence="7">
    <location>
        <begin position="106"/>
        <end position="186"/>
    </location>
</feature>
<keyword evidence="4 5" id="KW-0687">Ribonucleoprotein</keyword>
<comment type="caution">
    <text evidence="8">The sequence shown here is derived from an EMBL/GenBank/DDBJ whole genome shotgun (WGS) entry which is preliminary data.</text>
</comment>
<sequence length="203" mass="22644">MKQVPFTVEVRKKTGKEMAKKLRRQGLIPAILYGPQTDPLPLAAKVNELKRILQRHRGESLIFNLTVVDNGNTSQRMALIKELQYHPVTDEIIHADFYEIRMDRPVEVDVPIKVVGKAKGVEKGGLLELIMREITVSCLPNQIPDSIEVDVTELDIGDTLHVRDLTPPEGMKFVEDPDEPVVTIIEVEAESEGGEETEGESAA</sequence>
<dbReference type="STRING" id="999894.TDIS_1349"/>
<dbReference type="GO" id="GO:0006412">
    <property type="term" value="P:translation"/>
    <property type="evidence" value="ECO:0007669"/>
    <property type="project" value="UniProtKB-UniRule"/>
</dbReference>